<dbReference type="Pfam" id="PF18934">
    <property type="entry name" value="DUF5682"/>
    <property type="match status" value="1"/>
</dbReference>
<name>A0A4Q2EGY8_9ACTN</name>
<dbReference type="Proteomes" id="UP000290624">
    <property type="component" value="Unassembled WGS sequence"/>
</dbReference>
<organism evidence="1 2">
    <name type="scientific">Propioniciclava flava</name>
    <dbReference type="NCBI Taxonomy" id="2072026"/>
    <lineage>
        <taxon>Bacteria</taxon>
        <taxon>Bacillati</taxon>
        <taxon>Actinomycetota</taxon>
        <taxon>Actinomycetes</taxon>
        <taxon>Propionibacteriales</taxon>
        <taxon>Propionibacteriaceae</taxon>
        <taxon>Propioniciclava</taxon>
    </lineage>
</organism>
<gene>
    <name evidence="1" type="ORF">C1706_09725</name>
</gene>
<comment type="caution">
    <text evidence="1">The sequence shown here is derived from an EMBL/GenBank/DDBJ whole genome shotgun (WGS) entry which is preliminary data.</text>
</comment>
<dbReference type="OrthoDB" id="9768066at2"/>
<protein>
    <submittedName>
        <fullName evidence="1">Uncharacterized protein</fullName>
    </submittedName>
</protein>
<sequence>MEACAPAQLERVIWVPVRHHSPAAARAVRALIARHHPEAVLIEGPSEFTAFDQLDLDHRLPIAIMTWVRYVLEGRERQAHALYPLTVFSAEWQALVTARAQGAATAFIDLPWADLVAMRLGLSADADAAPPGEEDAAASLGDVEPGPDFFASLAVRVGREDASAVWDEFFEIDPIVDPDTYLTRASLLGEGVRLSSAEADEPENRAREAHMARCIASTLRTTTGPVVVVTGAFHTSGLQALLAGRGPGTPLPTPVDLPGRVDGTALVPTDYAALDARRGYLAGQPSPGFYHRVFEAGPDRDADVVPALFTEAVSALRARDVPLSPADAIAAMTTAKALAQLRGHARMWRDDLVDGITGAVVKDDLDDDHPLLQVVLTSLRGDRVGHLAAGTDVPPLVTEVRRHWDELGLPHPPTLTPTTLDLDSPHDRAVSRLLHALRILDVPAAVAPADLPSRLTSRTRIDGSERWALVWDQQVETALIHASRWGGSLEQAVTATLEYRARLGGAATLAGVLTDAVRAGLHDVSGRLGVALRDLVATSDDLGELGAVVEALVRLVYFDTWLGAVGRVDLADLTRFVHERATAVVERLSPMAEGPHLPAAVAAVRTLAETTVTLGAALGLDADAVAGALRRQTEHPPGAPAHDAEFAGALIGAGWLLSGDPGAALEARMSDPAETGRFYSGLLAVAGHLAIASPQIFTAADDALRSWDDASFLAALPDLRRALHALSGRERASLLGYLTGDDTLPSPLSVDAATLVSLARREAHVVEAVATWTGVPV</sequence>
<reference evidence="1 2" key="1">
    <citation type="submission" date="2018-01" db="EMBL/GenBank/DDBJ databases">
        <title>Lactibacter flavus gen. nov., sp. nov., a novel bacterium of the family Propionibacteriaceae isolated from raw milk and dairy products.</title>
        <authorList>
            <person name="Wenning M."/>
            <person name="Breitenwieser F."/>
            <person name="Huptas C."/>
            <person name="von Neubeck M."/>
            <person name="Busse H.-J."/>
            <person name="Scherer S."/>
        </authorList>
    </citation>
    <scope>NUCLEOTIDE SEQUENCE [LARGE SCALE GENOMIC DNA]</scope>
    <source>
        <strain evidence="1 2">VG341</strain>
    </source>
</reference>
<dbReference type="AlphaFoldDB" id="A0A4Q2EGY8"/>
<keyword evidence="2" id="KW-1185">Reference proteome</keyword>
<dbReference type="RefSeq" id="WP_129459038.1">
    <property type="nucleotide sequence ID" value="NZ_PPCV01000006.1"/>
</dbReference>
<proteinExistence type="predicted"/>
<evidence type="ECO:0000313" key="1">
    <source>
        <dbReference type="EMBL" id="RXW31822.1"/>
    </source>
</evidence>
<evidence type="ECO:0000313" key="2">
    <source>
        <dbReference type="Proteomes" id="UP000290624"/>
    </source>
</evidence>
<accession>A0A4Q2EGY8</accession>
<dbReference type="InterPro" id="IPR043737">
    <property type="entry name" value="DUF5682"/>
</dbReference>
<dbReference type="EMBL" id="PPCV01000006">
    <property type="protein sequence ID" value="RXW31822.1"/>
    <property type="molecule type" value="Genomic_DNA"/>
</dbReference>